<dbReference type="AlphaFoldDB" id="A0AAD5SXA2"/>
<dbReference type="EMBL" id="JADGJH010001526">
    <property type="protein sequence ID" value="KAJ3112598.1"/>
    <property type="molecule type" value="Genomic_DNA"/>
</dbReference>
<feature type="domain" description="NADP-dependent oxidoreductase" evidence="4">
    <location>
        <begin position="48"/>
        <end position="343"/>
    </location>
</feature>
<evidence type="ECO:0000313" key="6">
    <source>
        <dbReference type="Proteomes" id="UP001211907"/>
    </source>
</evidence>
<dbReference type="SUPFAM" id="SSF51430">
    <property type="entry name" value="NAD(P)-linked oxidoreductase"/>
    <property type="match status" value="1"/>
</dbReference>
<dbReference type="Proteomes" id="UP001211907">
    <property type="component" value="Unassembled WGS sequence"/>
</dbReference>
<dbReference type="InterPro" id="IPR005399">
    <property type="entry name" value="K_chnl_volt-dep_bsu_KCNAB-rel"/>
</dbReference>
<dbReference type="Pfam" id="PF00248">
    <property type="entry name" value="Aldo_ket_red"/>
    <property type="match status" value="1"/>
</dbReference>
<dbReference type="PANTHER" id="PTHR43150">
    <property type="entry name" value="HYPERKINETIC, ISOFORM M"/>
    <property type="match status" value="1"/>
</dbReference>
<proteinExistence type="inferred from homology"/>
<dbReference type="InterPro" id="IPR023210">
    <property type="entry name" value="NADP_OxRdtase_dom"/>
</dbReference>
<gene>
    <name evidence="5" type="ORF">HK100_002277</name>
</gene>
<dbReference type="GO" id="GO:0016491">
    <property type="term" value="F:oxidoreductase activity"/>
    <property type="evidence" value="ECO:0007669"/>
    <property type="project" value="UniProtKB-KW"/>
</dbReference>
<organism evidence="5 6">
    <name type="scientific">Physocladia obscura</name>
    <dbReference type="NCBI Taxonomy" id="109957"/>
    <lineage>
        <taxon>Eukaryota</taxon>
        <taxon>Fungi</taxon>
        <taxon>Fungi incertae sedis</taxon>
        <taxon>Chytridiomycota</taxon>
        <taxon>Chytridiomycota incertae sedis</taxon>
        <taxon>Chytridiomycetes</taxon>
        <taxon>Chytridiales</taxon>
        <taxon>Chytriomycetaceae</taxon>
        <taxon>Physocladia</taxon>
    </lineage>
</organism>
<reference evidence="5" key="1">
    <citation type="submission" date="2020-05" db="EMBL/GenBank/DDBJ databases">
        <title>Phylogenomic resolution of chytrid fungi.</title>
        <authorList>
            <person name="Stajich J.E."/>
            <person name="Amses K."/>
            <person name="Simmons R."/>
            <person name="Seto K."/>
            <person name="Myers J."/>
            <person name="Bonds A."/>
            <person name="Quandt C.A."/>
            <person name="Barry K."/>
            <person name="Liu P."/>
            <person name="Grigoriev I."/>
            <person name="Longcore J.E."/>
            <person name="James T.Y."/>
        </authorList>
    </citation>
    <scope>NUCLEOTIDE SEQUENCE</scope>
    <source>
        <strain evidence="5">JEL0513</strain>
    </source>
</reference>
<dbReference type="PRINTS" id="PR01577">
    <property type="entry name" value="KCNABCHANNEL"/>
</dbReference>
<dbReference type="CDD" id="cd19143">
    <property type="entry name" value="AKR_AKR6C1_2"/>
    <property type="match status" value="1"/>
</dbReference>
<dbReference type="Gene3D" id="3.20.20.100">
    <property type="entry name" value="NADP-dependent oxidoreductase domain"/>
    <property type="match status" value="1"/>
</dbReference>
<evidence type="ECO:0000256" key="2">
    <source>
        <dbReference type="ARBA" id="ARBA00022857"/>
    </source>
</evidence>
<dbReference type="PANTHER" id="PTHR43150:SF2">
    <property type="entry name" value="HYPERKINETIC, ISOFORM M"/>
    <property type="match status" value="1"/>
</dbReference>
<evidence type="ECO:0000259" key="4">
    <source>
        <dbReference type="Pfam" id="PF00248"/>
    </source>
</evidence>
<evidence type="ECO:0000256" key="3">
    <source>
        <dbReference type="ARBA" id="ARBA00023002"/>
    </source>
</evidence>
<evidence type="ECO:0000313" key="5">
    <source>
        <dbReference type="EMBL" id="KAJ3112598.1"/>
    </source>
</evidence>
<dbReference type="InterPro" id="IPR036812">
    <property type="entry name" value="NAD(P)_OxRdtase_dom_sf"/>
</dbReference>
<evidence type="ECO:0000256" key="1">
    <source>
        <dbReference type="ARBA" id="ARBA00006515"/>
    </source>
</evidence>
<comment type="caution">
    <text evidence="5">The sequence shown here is derived from an EMBL/GenBank/DDBJ whole genome shotgun (WGS) entry which is preliminary data.</text>
</comment>
<keyword evidence="2" id="KW-0521">NADP</keyword>
<sequence>MEYRFLGRSGLKVSYHLVVGVSILFQMKSVPELKSYADRINASVTYGGQVDDNVAEQCIKEAYDNGINFFDNAEGYAEGKSEIAMGNAIKKYGWTRSSYVISTKIYWGGKGVNDKGLSRKHIVEGTKASLERLQLDYVDLIFAHRPDTDTPIEETVRAFNHVIERGWALYWGTSEWSAEQITDAHRIAEKLGLIGPLMEQPQYNLFHRDRFESEYAPLYAKYGLGTTIWSPLASGVLTGKYNKEIPADSRFAANFNSYFQNSVAGLETAEGKAKFAKIDALKIIADKLECTLAQLALAWCITNQNVSTVITGASKPAQVIENIKALEVVPKLTAKVLAEIEVILENKPAPALKFR</sequence>
<keyword evidence="6" id="KW-1185">Reference proteome</keyword>
<comment type="similarity">
    <text evidence="1">Belongs to the shaker potassium channel beta subunit family.</text>
</comment>
<name>A0AAD5SXA2_9FUNG</name>
<accession>A0AAD5SXA2</accession>
<protein>
    <recommendedName>
        <fullName evidence="4">NADP-dependent oxidoreductase domain-containing protein</fullName>
    </recommendedName>
</protein>
<keyword evidence="3" id="KW-0560">Oxidoreductase</keyword>